<keyword evidence="4" id="KW-1185">Reference proteome</keyword>
<dbReference type="AlphaFoldDB" id="B8I4U8"/>
<reference evidence="3 4" key="1">
    <citation type="submission" date="2009-01" db="EMBL/GenBank/DDBJ databases">
        <title>Complete sequence of Clostridium cellulolyticum H10.</title>
        <authorList>
            <consortium name="US DOE Joint Genome Institute"/>
            <person name="Lucas S."/>
            <person name="Copeland A."/>
            <person name="Lapidus A."/>
            <person name="Glavina del Rio T."/>
            <person name="Dalin E."/>
            <person name="Tice H."/>
            <person name="Bruce D."/>
            <person name="Goodwin L."/>
            <person name="Pitluck S."/>
            <person name="Chertkov O."/>
            <person name="Saunders E."/>
            <person name="Brettin T."/>
            <person name="Detter J.C."/>
            <person name="Han C."/>
            <person name="Larimer F."/>
            <person name="Land M."/>
            <person name="Hauser L."/>
            <person name="Kyrpides N."/>
            <person name="Ivanova N."/>
            <person name="Zhou J."/>
            <person name="Richardson P."/>
        </authorList>
    </citation>
    <scope>NUCLEOTIDE SEQUENCE [LARGE SCALE GENOMIC DNA]</scope>
    <source>
        <strain evidence="4">ATCC 35319 / DSM 5812 / JCM 6584 / H10</strain>
    </source>
</reference>
<feature type="signal peptide" evidence="2">
    <location>
        <begin position="1"/>
        <end position="22"/>
    </location>
</feature>
<dbReference type="Proteomes" id="UP000001349">
    <property type="component" value="Chromosome"/>
</dbReference>
<organism evidence="3 4">
    <name type="scientific">Ruminiclostridium cellulolyticum (strain ATCC 35319 / DSM 5812 / JCM 6584 / H10)</name>
    <name type="common">Clostridium cellulolyticum</name>
    <dbReference type="NCBI Taxonomy" id="394503"/>
    <lineage>
        <taxon>Bacteria</taxon>
        <taxon>Bacillati</taxon>
        <taxon>Bacillota</taxon>
        <taxon>Clostridia</taxon>
        <taxon>Eubacteriales</taxon>
        <taxon>Oscillospiraceae</taxon>
        <taxon>Ruminiclostridium</taxon>
    </lineage>
</organism>
<dbReference type="SMR" id="B8I4U8"/>
<feature type="coiled-coil region" evidence="1">
    <location>
        <begin position="102"/>
        <end position="129"/>
    </location>
</feature>
<proteinExistence type="predicted"/>
<feature type="chain" id="PRO_5039726093" description="Outer membrane protein-like protein" evidence="2">
    <location>
        <begin position="23"/>
        <end position="406"/>
    </location>
</feature>
<evidence type="ECO:0008006" key="5">
    <source>
        <dbReference type="Google" id="ProtNLM"/>
    </source>
</evidence>
<gene>
    <name evidence="3" type="ordered locus">Ccel_2263</name>
</gene>
<dbReference type="RefSeq" id="WP_015925694.1">
    <property type="nucleotide sequence ID" value="NC_011898.1"/>
</dbReference>
<dbReference type="eggNOG" id="ENOG5033SU3">
    <property type="taxonomic scope" value="Bacteria"/>
</dbReference>
<dbReference type="HOGENOM" id="CLU_677396_0_0_9"/>
<evidence type="ECO:0000256" key="1">
    <source>
        <dbReference type="SAM" id="Coils"/>
    </source>
</evidence>
<evidence type="ECO:0000313" key="3">
    <source>
        <dbReference type="EMBL" id="ACL76602.1"/>
    </source>
</evidence>
<name>B8I4U8_RUMCH</name>
<dbReference type="STRING" id="394503.Ccel_2263"/>
<keyword evidence="1" id="KW-0175">Coiled coil</keyword>
<protein>
    <recommendedName>
        <fullName evidence="5">Outer membrane protein-like protein</fullName>
    </recommendedName>
</protein>
<dbReference type="EMBL" id="CP001348">
    <property type="protein sequence ID" value="ACL76602.1"/>
    <property type="molecule type" value="Genomic_DNA"/>
</dbReference>
<accession>B8I4U8</accession>
<dbReference type="OrthoDB" id="1737750at2"/>
<sequence length="406" mass="47424" precursor="true">MFIKRLCMVLLVFSMMTAPINAVGAAYVVPLQSWGLGDAFDIVYGTGNPTKYTYDEIRNLYLNNYNNVQITEMDIENSSLLYQQYSMEFDKINNEIINIKKLIDQNKDVDEYQKQLADLVTQKAELYVNRETSVFIYNSSSLYRNIQRTSQLSVFRDNIYKTKIMYEKGLVQKTMAEYCKLQANSEEINKSKDMAFQSDIDLYKADYDYYISQQELLTQQVNTNMENLLNSCGMDRTRTVTISVPVASIRAIPLKNFSDIEKSSCFNDFKSMQLGERIRILDGKISILKEYYKDSSNQVKLTINQKKQAELEARRWLAQRRALLQNYYSFYKNKYYEAGIKEKKANALYQKYTILRNKYNYKLATELSMKEAEVNYETAVLEAWDSLYRYVEALGKIEKAISGTIE</sequence>
<evidence type="ECO:0000256" key="2">
    <source>
        <dbReference type="SAM" id="SignalP"/>
    </source>
</evidence>
<dbReference type="KEGG" id="cce:Ccel_2263"/>
<keyword evidence="2" id="KW-0732">Signal</keyword>
<evidence type="ECO:0000313" key="4">
    <source>
        <dbReference type="Proteomes" id="UP000001349"/>
    </source>
</evidence>